<evidence type="ECO:0000313" key="2">
    <source>
        <dbReference type="Proteomes" id="UP000183918"/>
    </source>
</evidence>
<dbReference type="STRING" id="1122142.SAMN02910414_01899"/>
<sequence>MTYDELLKIFEKGDDCDETVFYFKTDPKQKEHYLGFIPKYDKPYWIGYCDIEDGCEFTTAKEMFEAKVFDGKSIKSRWDEVVLCSINGRNVEDFF</sequence>
<dbReference type="RefSeq" id="WP_022750034.1">
    <property type="nucleotide sequence ID" value="NZ_FNPG01000023.1"/>
</dbReference>
<dbReference type="OrthoDB" id="2054606at2"/>
<proteinExistence type="predicted"/>
<evidence type="ECO:0000313" key="1">
    <source>
        <dbReference type="EMBL" id="SDY58810.1"/>
    </source>
</evidence>
<accession>A0A1H3L376</accession>
<organism evidence="1 2">
    <name type="scientific">Lachnobacterium bovis DSM 14045</name>
    <dbReference type="NCBI Taxonomy" id="1122142"/>
    <lineage>
        <taxon>Bacteria</taxon>
        <taxon>Bacillati</taxon>
        <taxon>Bacillota</taxon>
        <taxon>Clostridia</taxon>
        <taxon>Lachnospirales</taxon>
        <taxon>Lachnospiraceae</taxon>
        <taxon>Lachnobacterium</taxon>
    </lineage>
</organism>
<dbReference type="Proteomes" id="UP000183918">
    <property type="component" value="Unassembled WGS sequence"/>
</dbReference>
<keyword evidence="2" id="KW-1185">Reference proteome</keyword>
<dbReference type="EMBL" id="FNPG01000023">
    <property type="protein sequence ID" value="SDY58810.1"/>
    <property type="molecule type" value="Genomic_DNA"/>
</dbReference>
<dbReference type="AlphaFoldDB" id="A0A1H3L376"/>
<dbReference type="eggNOG" id="ENOG503394I">
    <property type="taxonomic scope" value="Bacteria"/>
</dbReference>
<gene>
    <name evidence="1" type="ORF">SAMN02910414_01899</name>
</gene>
<reference evidence="1 2" key="1">
    <citation type="submission" date="2016-10" db="EMBL/GenBank/DDBJ databases">
        <authorList>
            <person name="de Groot N.N."/>
        </authorList>
    </citation>
    <scope>NUCLEOTIDE SEQUENCE [LARGE SCALE GENOMIC DNA]</scope>
    <source>
        <strain evidence="1 2">DSM 14045</strain>
    </source>
</reference>
<protein>
    <submittedName>
        <fullName evidence="1">Uncharacterized protein</fullName>
    </submittedName>
</protein>
<name>A0A1H3L376_9FIRM</name>